<dbReference type="SUPFAM" id="SSF52540">
    <property type="entry name" value="P-loop containing nucleoside triphosphate hydrolases"/>
    <property type="match status" value="1"/>
</dbReference>
<reference evidence="9 10" key="1">
    <citation type="submission" date="2019-07" db="EMBL/GenBank/DDBJ databases">
        <title>Genomics analysis of Aphanomyces spp. identifies a new class of oomycete effector associated with host adaptation.</title>
        <authorList>
            <person name="Gaulin E."/>
        </authorList>
    </citation>
    <scope>NUCLEOTIDE SEQUENCE [LARGE SCALE GENOMIC DNA]</scope>
    <source>
        <strain evidence="9 10">ATCC 201684</strain>
    </source>
</reference>
<organism evidence="9 10">
    <name type="scientific">Aphanomyces euteiches</name>
    <dbReference type="NCBI Taxonomy" id="100861"/>
    <lineage>
        <taxon>Eukaryota</taxon>
        <taxon>Sar</taxon>
        <taxon>Stramenopiles</taxon>
        <taxon>Oomycota</taxon>
        <taxon>Saprolegniomycetes</taxon>
        <taxon>Saprolegniales</taxon>
        <taxon>Verrucalvaceae</taxon>
        <taxon>Aphanomyces</taxon>
    </lineage>
</organism>
<proteinExistence type="inferred from homology"/>
<keyword evidence="3" id="KW-0235">DNA replication</keyword>
<feature type="domain" description="ORC1/DEAH AAA+ ATPase" evidence="7">
    <location>
        <begin position="97"/>
        <end position="224"/>
    </location>
</feature>
<dbReference type="VEuPathDB" id="FungiDB:AeMF1_003266"/>
<dbReference type="GO" id="GO:0016887">
    <property type="term" value="F:ATP hydrolysis activity"/>
    <property type="evidence" value="ECO:0007669"/>
    <property type="project" value="InterPro"/>
</dbReference>
<evidence type="ECO:0000256" key="6">
    <source>
        <dbReference type="SAM" id="MobiDB-lite"/>
    </source>
</evidence>
<dbReference type="PANTHER" id="PTHR12087:SF0">
    <property type="entry name" value="ORIGIN RECOGNITION COMPLEX SUBUNIT 4"/>
    <property type="match status" value="1"/>
</dbReference>
<evidence type="ECO:0000256" key="5">
    <source>
        <dbReference type="ARBA" id="ARBA00023242"/>
    </source>
</evidence>
<evidence type="ECO:0000313" key="9">
    <source>
        <dbReference type="EMBL" id="KAF0730671.1"/>
    </source>
</evidence>
<dbReference type="Pfam" id="PF14629">
    <property type="entry name" value="ORC4_C"/>
    <property type="match status" value="1"/>
</dbReference>
<feature type="region of interest" description="Disordered" evidence="6">
    <location>
        <begin position="1"/>
        <end position="46"/>
    </location>
</feature>
<dbReference type="PANTHER" id="PTHR12087">
    <property type="entry name" value="ORIGIN RECOGNITION COMPLEX SUBUNIT 4"/>
    <property type="match status" value="1"/>
</dbReference>
<dbReference type="InterPro" id="IPR049945">
    <property type="entry name" value="AAA_22"/>
</dbReference>
<evidence type="ECO:0000256" key="4">
    <source>
        <dbReference type="ARBA" id="ARBA00023125"/>
    </source>
</evidence>
<keyword evidence="10" id="KW-1185">Reference proteome</keyword>
<dbReference type="GO" id="GO:0005664">
    <property type="term" value="C:nuclear origin of replication recognition complex"/>
    <property type="evidence" value="ECO:0007669"/>
    <property type="project" value="TreeGrafter"/>
</dbReference>
<dbReference type="GO" id="GO:0003688">
    <property type="term" value="F:DNA replication origin binding"/>
    <property type="evidence" value="ECO:0007669"/>
    <property type="project" value="TreeGrafter"/>
</dbReference>
<comment type="caution">
    <text evidence="9">The sequence shown here is derived from an EMBL/GenBank/DDBJ whole genome shotgun (WGS) entry which is preliminary data.</text>
</comment>
<protein>
    <submittedName>
        <fullName evidence="9">Uncharacterized protein</fullName>
    </submittedName>
</protein>
<name>A0A6G0WT55_9STRA</name>
<keyword evidence="4" id="KW-0238">DNA-binding</keyword>
<sequence length="465" mass="53490">MVDLSPKFTSPQQTVSLEPKSPAKYTEMFGSPQPDPIKSTPDDASALQTEQLSSQQVYYIRQSLLSKRAISDSWTVLNSYIEDVERILVRTISSGENQSALIVGSAGSGKREIVKKALGHLRTTSINFHTIYLSGGTITNETEAFREIVQQLLPEGVVGQRAISFFNMYDFLKQLLLEKALAKEAVVFIVDDFDAFVGESKQLLLYNLLDWMQSKDVRIALLGISCNFNVLAQFEKRVKSRFSNIQVVVPRHPLKAILQLLWNAFQLPRDNWPSHILAPTDTYFDKWESSLHHALFNSQEFWQYLYDLGKPVEVFLRLMQVAITYLTTKSPWMCDAHLQLAWNAMFPNHAMNALRCLTTREMTLVLGMIGLERQSKEKYSFEMIFLECQSFYRQHSMKSPPRVDLLRALDNLLALHVVQELSHQPQQEYRMLKLLIRPKEVLDAIRRKEIACTTFVEQWAMNTLQ</sequence>
<comment type="subcellular location">
    <subcellularLocation>
        <location evidence="1">Nucleus</location>
    </subcellularLocation>
</comment>
<dbReference type="Proteomes" id="UP000481153">
    <property type="component" value="Unassembled WGS sequence"/>
</dbReference>
<gene>
    <name evidence="9" type="ORF">Ae201684_012090</name>
</gene>
<dbReference type="Pfam" id="PF13401">
    <property type="entry name" value="AAA_22"/>
    <property type="match status" value="1"/>
</dbReference>
<dbReference type="AlphaFoldDB" id="A0A6G0WT55"/>
<feature type="domain" description="Origin recognition complex subunit 4 C-terminal" evidence="8">
    <location>
        <begin position="276"/>
        <end position="444"/>
    </location>
</feature>
<comment type="similarity">
    <text evidence="2">Belongs to the ORC4 family.</text>
</comment>
<evidence type="ECO:0000313" key="10">
    <source>
        <dbReference type="Proteomes" id="UP000481153"/>
    </source>
</evidence>
<dbReference type="CDD" id="cd00009">
    <property type="entry name" value="AAA"/>
    <property type="match status" value="1"/>
</dbReference>
<evidence type="ECO:0000256" key="2">
    <source>
        <dbReference type="ARBA" id="ARBA00005334"/>
    </source>
</evidence>
<dbReference type="InterPro" id="IPR032705">
    <property type="entry name" value="ORC4_C"/>
</dbReference>
<evidence type="ECO:0000256" key="1">
    <source>
        <dbReference type="ARBA" id="ARBA00004123"/>
    </source>
</evidence>
<evidence type="ECO:0000256" key="3">
    <source>
        <dbReference type="ARBA" id="ARBA00022705"/>
    </source>
</evidence>
<accession>A0A6G0WT55</accession>
<keyword evidence="5" id="KW-0539">Nucleus</keyword>
<feature type="compositionally biased region" description="Polar residues" evidence="6">
    <location>
        <begin position="7"/>
        <end position="16"/>
    </location>
</feature>
<dbReference type="InterPro" id="IPR027417">
    <property type="entry name" value="P-loop_NTPase"/>
</dbReference>
<dbReference type="InterPro" id="IPR016527">
    <property type="entry name" value="ORC4"/>
</dbReference>
<evidence type="ECO:0000259" key="7">
    <source>
        <dbReference type="Pfam" id="PF13401"/>
    </source>
</evidence>
<dbReference type="Gene3D" id="3.40.50.300">
    <property type="entry name" value="P-loop containing nucleotide triphosphate hydrolases"/>
    <property type="match status" value="1"/>
</dbReference>
<dbReference type="GO" id="GO:0006270">
    <property type="term" value="P:DNA replication initiation"/>
    <property type="evidence" value="ECO:0007669"/>
    <property type="project" value="TreeGrafter"/>
</dbReference>
<dbReference type="EMBL" id="VJMJ01000153">
    <property type="protein sequence ID" value="KAF0730671.1"/>
    <property type="molecule type" value="Genomic_DNA"/>
</dbReference>
<evidence type="ECO:0000259" key="8">
    <source>
        <dbReference type="Pfam" id="PF14629"/>
    </source>
</evidence>